<feature type="compositionally biased region" description="Acidic residues" evidence="1">
    <location>
        <begin position="30"/>
        <end position="43"/>
    </location>
</feature>
<name>A0A6S6W2B3_9PLEO</name>
<protein>
    <submittedName>
        <fullName evidence="2">Uncharacterized protein</fullName>
    </submittedName>
</protein>
<feature type="region of interest" description="Disordered" evidence="1">
    <location>
        <begin position="1"/>
        <end position="67"/>
    </location>
</feature>
<dbReference type="AlphaFoldDB" id="A0A6S6W2B3"/>
<dbReference type="EMBL" id="HG992980">
    <property type="protein sequence ID" value="CAE7033174.1"/>
    <property type="molecule type" value="Genomic_DNA"/>
</dbReference>
<organism evidence="2 3">
    <name type="scientific">Pyrenophora teres f. teres</name>
    <dbReference type="NCBI Taxonomy" id="97479"/>
    <lineage>
        <taxon>Eukaryota</taxon>
        <taxon>Fungi</taxon>
        <taxon>Dikarya</taxon>
        <taxon>Ascomycota</taxon>
        <taxon>Pezizomycotina</taxon>
        <taxon>Dothideomycetes</taxon>
        <taxon>Pleosporomycetidae</taxon>
        <taxon>Pleosporales</taxon>
        <taxon>Pleosporineae</taxon>
        <taxon>Pleosporaceae</taxon>
        <taxon>Pyrenophora</taxon>
    </lineage>
</organism>
<gene>
    <name evidence="2" type="ORF">PTTW11_05156</name>
</gene>
<reference evidence="2" key="1">
    <citation type="submission" date="2021-02" db="EMBL/GenBank/DDBJ databases">
        <authorList>
            <person name="Syme A R."/>
            <person name="Syme A R."/>
            <person name="Moolhuijzen P."/>
        </authorList>
    </citation>
    <scope>NUCLEOTIDE SEQUENCE</scope>
    <source>
        <strain evidence="2">W1-1</strain>
    </source>
</reference>
<evidence type="ECO:0000313" key="3">
    <source>
        <dbReference type="Proteomes" id="UP000472372"/>
    </source>
</evidence>
<sequence>MSFIPYHNTSHSDRPNIFNTQRRRSMPTLSDDEDNDSLYDSDDGSYRPCMFGTDRPHPMSGSTRPTRCPPGADCWPRLYDLPGTFPRGFQFHRGGFDRFGGSRGADMNDLVIGGPRRRYGQRHTGGSVGGLGEDLGGFSMGVERGGIRGFGQTSADGYMGSTEGGFGEGMGINRRQFLQRQREYRQASPVDLYGLRPRQLYGELSEGLGEDIGGSEGRYAARGGGLFDNLGGGLGCGVGRHGWGGRR</sequence>
<evidence type="ECO:0000313" key="2">
    <source>
        <dbReference type="EMBL" id="CAE7033174.1"/>
    </source>
</evidence>
<evidence type="ECO:0000256" key="1">
    <source>
        <dbReference type="SAM" id="MobiDB-lite"/>
    </source>
</evidence>
<accession>A0A6S6W2B3</accession>
<dbReference type="Proteomes" id="UP000472372">
    <property type="component" value="Chromosome 4"/>
</dbReference>
<proteinExistence type="predicted"/>